<dbReference type="InterPro" id="IPR013647">
    <property type="entry name" value="OligopepF_N_dom"/>
</dbReference>
<dbReference type="SUPFAM" id="SSF55486">
    <property type="entry name" value="Metalloproteases ('zincins'), catalytic domain"/>
    <property type="match status" value="1"/>
</dbReference>
<dbReference type="GO" id="GO:0004181">
    <property type="term" value="F:metallocarboxypeptidase activity"/>
    <property type="evidence" value="ECO:0007669"/>
    <property type="project" value="InterPro"/>
</dbReference>
<dbReference type="PANTHER" id="PTHR34217:SF1">
    <property type="entry name" value="CARBOXYPEPTIDASE 1"/>
    <property type="match status" value="1"/>
</dbReference>
<keyword evidence="10" id="KW-1185">Reference proteome</keyword>
<sequence>MKTLNKQWELDSIFQGGSTSSTFRTFLDELQQEIGQFNRKLETITAPFTVHDAEAFTQIVMTYEALNKQLNEAGAFVECLSAQNIKDPNASLANNRTQRLSAELDACTSLFENMLRQISDSNWNGLLQNGDLKEVQFALREKRELSRKKLGSDQEQLISGLAVDGYHAWEDLYYSLIGKMEITIDRNGKKEKISVSQANNLIDDSDRSVRRTAFDALESAWSENADLFAATLNHIAGFRIAVYKARGWDNIIDEPLDYNRMSEQTLTTMWAAVDHYKPKLATFMKRKAELLKLEKLSWFDVDAPLTQSSEKLTYEDAAEFIMQHFGSFNPSMASFAKQALEKRWIEAENRANKRPGGFCTNFPISEQSRIFMTFSGTASNRSTLAHELGHAYHQSLMNRLPYLSQNYAMNVAETASTFSEMIVSDAAKSAAKTKEERIAFLSDKLERCVALLMNIHARFLFETRFYEERKQGVVGVERLNQLMTDAEREAYLDTLDVYHPTFWASKLHFYITNWPFYNFPYTFGFLFSTGIYVQALQEGPAFAEKYNALLRDTGRMTTEQLAQQHLGVDLTKPDFWSSALDYLMRDVDEFLELTK</sequence>
<keyword evidence="3 6" id="KW-0378">Hydrolase</keyword>
<dbReference type="STRING" id="269670.SAMN02982927_00772"/>
<evidence type="ECO:0000256" key="1">
    <source>
        <dbReference type="ARBA" id="ARBA00022670"/>
    </source>
</evidence>
<dbReference type="GO" id="GO:0046872">
    <property type="term" value="F:metal ion binding"/>
    <property type="evidence" value="ECO:0007669"/>
    <property type="project" value="UniProtKB-UniRule"/>
</dbReference>
<evidence type="ECO:0000256" key="2">
    <source>
        <dbReference type="ARBA" id="ARBA00022723"/>
    </source>
</evidence>
<dbReference type="Pfam" id="PF08439">
    <property type="entry name" value="Peptidase_M3_N"/>
    <property type="match status" value="1"/>
</dbReference>
<comment type="cofactor">
    <cofactor evidence="6">
        <name>Zn(2+)</name>
        <dbReference type="ChEBI" id="CHEBI:29105"/>
    </cofactor>
    <text evidence="6">Binds 1 zinc ion.</text>
</comment>
<dbReference type="InterPro" id="IPR034006">
    <property type="entry name" value="M3B_PepF_2"/>
</dbReference>
<dbReference type="AlphaFoldDB" id="A0A1I2PEL2"/>
<organism evidence="9 10">
    <name type="scientific">Sporolactobacillus nakayamae</name>
    <dbReference type="NCBI Taxonomy" id="269670"/>
    <lineage>
        <taxon>Bacteria</taxon>
        <taxon>Bacillati</taxon>
        <taxon>Bacillota</taxon>
        <taxon>Bacilli</taxon>
        <taxon>Bacillales</taxon>
        <taxon>Sporolactobacillaceae</taxon>
        <taxon>Sporolactobacillus</taxon>
    </lineage>
</organism>
<keyword evidence="5 6" id="KW-0482">Metalloprotease</keyword>
<reference evidence="10" key="1">
    <citation type="submission" date="2016-10" db="EMBL/GenBank/DDBJ databases">
        <authorList>
            <person name="Varghese N."/>
            <person name="Submissions S."/>
        </authorList>
    </citation>
    <scope>NUCLEOTIDE SEQUENCE [LARGE SCALE GENOMIC DNA]</scope>
    <source>
        <strain evidence="10">ATCC 700379</strain>
    </source>
</reference>
<dbReference type="Proteomes" id="UP000198752">
    <property type="component" value="Unassembled WGS sequence"/>
</dbReference>
<proteinExistence type="inferred from homology"/>
<dbReference type="EMBL" id="FOOY01000005">
    <property type="protein sequence ID" value="SFG14528.1"/>
    <property type="molecule type" value="Genomic_DNA"/>
</dbReference>
<evidence type="ECO:0000256" key="3">
    <source>
        <dbReference type="ARBA" id="ARBA00022801"/>
    </source>
</evidence>
<dbReference type="InterPro" id="IPR011977">
    <property type="entry name" value="Pept_M3B_clade3"/>
</dbReference>
<dbReference type="CDD" id="cd09607">
    <property type="entry name" value="M3B_PepF"/>
    <property type="match status" value="1"/>
</dbReference>
<dbReference type="GO" id="GO:0006508">
    <property type="term" value="P:proteolysis"/>
    <property type="evidence" value="ECO:0007669"/>
    <property type="project" value="UniProtKB-KW"/>
</dbReference>
<keyword evidence="2 6" id="KW-0479">Metal-binding</keyword>
<accession>A0A1I2PEL2</accession>
<feature type="domain" description="Oligopeptidase F N-terminal" evidence="8">
    <location>
        <begin position="117"/>
        <end position="180"/>
    </location>
</feature>
<evidence type="ECO:0000256" key="6">
    <source>
        <dbReference type="RuleBase" id="RU003435"/>
    </source>
</evidence>
<keyword evidence="1 6" id="KW-0645">Protease</keyword>
<evidence type="ECO:0000256" key="4">
    <source>
        <dbReference type="ARBA" id="ARBA00022833"/>
    </source>
</evidence>
<dbReference type="PANTHER" id="PTHR34217">
    <property type="entry name" value="METAL-DEPENDENT CARBOXYPEPTIDASE"/>
    <property type="match status" value="1"/>
</dbReference>
<dbReference type="RefSeq" id="WP_093670254.1">
    <property type="nucleotide sequence ID" value="NZ_FOOY01000005.1"/>
</dbReference>
<evidence type="ECO:0000313" key="9">
    <source>
        <dbReference type="EMBL" id="SFG14528.1"/>
    </source>
</evidence>
<dbReference type="Pfam" id="PF01432">
    <property type="entry name" value="Peptidase_M3"/>
    <property type="match status" value="1"/>
</dbReference>
<dbReference type="NCBIfam" id="TIGR02290">
    <property type="entry name" value="M3_fam_3"/>
    <property type="match status" value="1"/>
</dbReference>
<evidence type="ECO:0000259" key="7">
    <source>
        <dbReference type="Pfam" id="PF01432"/>
    </source>
</evidence>
<evidence type="ECO:0000256" key="5">
    <source>
        <dbReference type="ARBA" id="ARBA00023049"/>
    </source>
</evidence>
<feature type="domain" description="Peptidase M3A/M3B catalytic" evidence="7">
    <location>
        <begin position="202"/>
        <end position="580"/>
    </location>
</feature>
<dbReference type="InterPro" id="IPR042088">
    <property type="entry name" value="OligoPept_F_C"/>
</dbReference>
<comment type="similarity">
    <text evidence="6">Belongs to the peptidase M3 family.</text>
</comment>
<name>A0A1I2PEL2_9BACL</name>
<dbReference type="OrthoDB" id="9769691at2"/>
<dbReference type="Gene3D" id="1.20.140.70">
    <property type="entry name" value="Oligopeptidase f, N-terminal domain"/>
    <property type="match status" value="1"/>
</dbReference>
<protein>
    <submittedName>
        <fullName evidence="9">Oligoendopeptidase, pepF/M3 family</fullName>
    </submittedName>
</protein>
<dbReference type="InterPro" id="IPR001333">
    <property type="entry name" value="Peptidase_M32_Taq"/>
</dbReference>
<gene>
    <name evidence="9" type="ORF">SAMN02982927_00772</name>
</gene>
<dbReference type="Gene3D" id="1.10.1370.20">
    <property type="entry name" value="Oligoendopeptidase f, C-terminal domain"/>
    <property type="match status" value="1"/>
</dbReference>
<evidence type="ECO:0000259" key="8">
    <source>
        <dbReference type="Pfam" id="PF08439"/>
    </source>
</evidence>
<evidence type="ECO:0000313" key="10">
    <source>
        <dbReference type="Proteomes" id="UP000198752"/>
    </source>
</evidence>
<keyword evidence="4 6" id="KW-0862">Zinc</keyword>
<dbReference type="GO" id="GO:0004222">
    <property type="term" value="F:metalloendopeptidase activity"/>
    <property type="evidence" value="ECO:0007669"/>
    <property type="project" value="InterPro"/>
</dbReference>
<dbReference type="InterPro" id="IPR001567">
    <property type="entry name" value="Pept_M3A_M3B_dom"/>
</dbReference>